<dbReference type="NCBIfam" id="TIGR00747">
    <property type="entry name" value="fabH"/>
    <property type="match status" value="1"/>
</dbReference>
<keyword evidence="6" id="KW-0276">Fatty acid metabolism</keyword>
<feature type="domain" description="Beta-ketoacyl-[acyl-carrier-protein] synthase III C-terminal" evidence="10">
    <location>
        <begin position="237"/>
        <end position="325"/>
    </location>
</feature>
<dbReference type="GO" id="GO:0044550">
    <property type="term" value="P:secondary metabolite biosynthetic process"/>
    <property type="evidence" value="ECO:0007669"/>
    <property type="project" value="TreeGrafter"/>
</dbReference>
<dbReference type="InterPro" id="IPR013751">
    <property type="entry name" value="ACP_syn_III_N"/>
</dbReference>
<evidence type="ECO:0000256" key="9">
    <source>
        <dbReference type="ARBA" id="ARBA00023315"/>
    </source>
</evidence>
<feature type="domain" description="Beta-ketoacyl-[acyl-carrier-protein] synthase III N-terminal" evidence="11">
    <location>
        <begin position="111"/>
        <end position="187"/>
    </location>
</feature>
<dbReference type="PATRIC" id="fig|47853.6.peg.3026"/>
<comment type="similarity">
    <text evidence="2">Belongs to the thiolase-like superfamily. FabH family.</text>
</comment>
<evidence type="ECO:0000256" key="5">
    <source>
        <dbReference type="ARBA" id="ARBA00022679"/>
    </source>
</evidence>
<evidence type="ECO:0000256" key="3">
    <source>
        <dbReference type="ARBA" id="ARBA00022490"/>
    </source>
</evidence>
<evidence type="ECO:0000313" key="12">
    <source>
        <dbReference type="EMBL" id="KIR66316.1"/>
    </source>
</evidence>
<evidence type="ECO:0008006" key="14">
    <source>
        <dbReference type="Google" id="ProtNLM"/>
    </source>
</evidence>
<evidence type="ECO:0000313" key="13">
    <source>
        <dbReference type="Proteomes" id="UP000032254"/>
    </source>
</evidence>
<gene>
    <name evidence="12" type="ORF">TK50_14335</name>
</gene>
<dbReference type="PANTHER" id="PTHR34069">
    <property type="entry name" value="3-OXOACYL-[ACYL-CARRIER-PROTEIN] SYNTHASE 3"/>
    <property type="match status" value="1"/>
</dbReference>
<dbReference type="PANTHER" id="PTHR34069:SF2">
    <property type="entry name" value="BETA-KETOACYL-[ACYL-CARRIER-PROTEIN] SYNTHASE III"/>
    <property type="match status" value="1"/>
</dbReference>
<keyword evidence="8" id="KW-0275">Fatty acid biosynthesis</keyword>
<dbReference type="GO" id="GO:0004315">
    <property type="term" value="F:3-oxoacyl-[acyl-carrier-protein] synthase activity"/>
    <property type="evidence" value="ECO:0007669"/>
    <property type="project" value="InterPro"/>
</dbReference>
<keyword evidence="9" id="KW-0012">Acyltransferase</keyword>
<dbReference type="Gene3D" id="3.40.47.10">
    <property type="match status" value="2"/>
</dbReference>
<dbReference type="AlphaFoldDB" id="A0A0D0X5C8"/>
<dbReference type="CDD" id="cd00830">
    <property type="entry name" value="KAS_III"/>
    <property type="match status" value="1"/>
</dbReference>
<keyword evidence="3" id="KW-0963">Cytoplasm</keyword>
<name>A0A0D0X5C8_9ACTN</name>
<evidence type="ECO:0000259" key="11">
    <source>
        <dbReference type="Pfam" id="PF08545"/>
    </source>
</evidence>
<evidence type="ECO:0000256" key="8">
    <source>
        <dbReference type="ARBA" id="ARBA00023160"/>
    </source>
</evidence>
<dbReference type="GO" id="GO:0006633">
    <property type="term" value="P:fatty acid biosynthetic process"/>
    <property type="evidence" value="ECO:0007669"/>
    <property type="project" value="UniProtKB-KW"/>
</dbReference>
<keyword evidence="13" id="KW-1185">Reference proteome</keyword>
<dbReference type="SUPFAM" id="SSF53901">
    <property type="entry name" value="Thiolase-like"/>
    <property type="match status" value="1"/>
</dbReference>
<dbReference type="InterPro" id="IPR013747">
    <property type="entry name" value="ACP_syn_III_C"/>
</dbReference>
<reference evidence="12 13" key="1">
    <citation type="submission" date="2015-01" db="EMBL/GenBank/DDBJ databases">
        <title>Sequencing and annotation of Micromonospora carbonacea strain JXNU-1 genome.</title>
        <authorList>
            <person name="Long Z."/>
            <person name="Huang Y."/>
            <person name="Jiang Y."/>
        </authorList>
    </citation>
    <scope>NUCLEOTIDE SEQUENCE [LARGE SCALE GENOMIC DNA]</scope>
    <source>
        <strain evidence="12 13">JXNU-1</strain>
    </source>
</reference>
<evidence type="ECO:0000256" key="2">
    <source>
        <dbReference type="ARBA" id="ARBA00008642"/>
    </source>
</evidence>
<evidence type="ECO:0000256" key="7">
    <source>
        <dbReference type="ARBA" id="ARBA00023098"/>
    </source>
</evidence>
<dbReference type="NCBIfam" id="NF006829">
    <property type="entry name" value="PRK09352.1"/>
    <property type="match status" value="1"/>
</dbReference>
<organism evidence="12 13">
    <name type="scientific">Micromonospora haikouensis</name>
    <dbReference type="NCBI Taxonomy" id="686309"/>
    <lineage>
        <taxon>Bacteria</taxon>
        <taxon>Bacillati</taxon>
        <taxon>Actinomycetota</taxon>
        <taxon>Actinomycetes</taxon>
        <taxon>Micromonosporales</taxon>
        <taxon>Micromonosporaceae</taxon>
        <taxon>Micromonospora</taxon>
    </lineage>
</organism>
<evidence type="ECO:0000256" key="6">
    <source>
        <dbReference type="ARBA" id="ARBA00022832"/>
    </source>
</evidence>
<protein>
    <recommendedName>
        <fullName evidence="14">Beta-ketoacyl-[acyl-carrier-protein] synthase III</fullName>
    </recommendedName>
</protein>
<evidence type="ECO:0000256" key="1">
    <source>
        <dbReference type="ARBA" id="ARBA00005189"/>
    </source>
</evidence>
<comment type="caution">
    <text evidence="12">The sequence shown here is derived from an EMBL/GenBank/DDBJ whole genome shotgun (WGS) entry which is preliminary data.</text>
</comment>
<dbReference type="InterPro" id="IPR004655">
    <property type="entry name" value="FabH"/>
</dbReference>
<comment type="pathway">
    <text evidence="1">Lipid metabolism.</text>
</comment>
<evidence type="ECO:0000259" key="10">
    <source>
        <dbReference type="Pfam" id="PF08541"/>
    </source>
</evidence>
<sequence>MALATSGARMIGIGTYRPRTIVCNDDLVRGTTYTDDWVRRRTGVVRRGHAAADETITEMASRAGSRAMAAAGISADAVDMVLVASMSDLRQTPAAAPEIAFRLGARRAAALDIDAACAGFSYGVGMADALVRAGTVRHVLLIGVDRMTDLVSREGSAALLFADGAGAVVIGPGDTMGIGPTVWGADGARRELIAHGASWRDYRDRPEQPWPTMQMAGREVFRWAIDTVPELGRRAVEAAGLEMAQVRAFVPHQANLRIIERAAERLGLSADTPVADDIINAGNTSAASIPLALEQLRQAGRAHRGDWALLVGFGAGLAYAAQVVQVP</sequence>
<dbReference type="EMBL" id="JXSX01000001">
    <property type="protein sequence ID" value="KIR66316.1"/>
    <property type="molecule type" value="Genomic_DNA"/>
</dbReference>
<keyword evidence="5" id="KW-0808">Transferase</keyword>
<dbReference type="Pfam" id="PF08541">
    <property type="entry name" value="ACP_syn_III_C"/>
    <property type="match status" value="1"/>
</dbReference>
<proteinExistence type="inferred from homology"/>
<dbReference type="Proteomes" id="UP000032254">
    <property type="component" value="Unassembled WGS sequence"/>
</dbReference>
<keyword evidence="4" id="KW-0444">Lipid biosynthesis</keyword>
<accession>A0A0D0X5C8</accession>
<evidence type="ECO:0000256" key="4">
    <source>
        <dbReference type="ARBA" id="ARBA00022516"/>
    </source>
</evidence>
<dbReference type="InterPro" id="IPR016039">
    <property type="entry name" value="Thiolase-like"/>
</dbReference>
<dbReference type="Pfam" id="PF08545">
    <property type="entry name" value="ACP_syn_III"/>
    <property type="match status" value="1"/>
</dbReference>
<keyword evidence="7" id="KW-0443">Lipid metabolism</keyword>